<organism evidence="1 2">
    <name type="scientific">Saccharopolyspora erythraea</name>
    <name type="common">Streptomyces erythraeus</name>
    <dbReference type="NCBI Taxonomy" id="1836"/>
    <lineage>
        <taxon>Bacteria</taxon>
        <taxon>Bacillati</taxon>
        <taxon>Actinomycetota</taxon>
        <taxon>Actinomycetes</taxon>
        <taxon>Pseudonocardiales</taxon>
        <taxon>Pseudonocardiaceae</taxon>
        <taxon>Saccharopolyspora</taxon>
    </lineage>
</organism>
<dbReference type="Gene3D" id="3.90.1150.10">
    <property type="entry name" value="Aspartate Aminotransferase, domain 1"/>
    <property type="match status" value="1"/>
</dbReference>
<dbReference type="SUPFAM" id="SSF53383">
    <property type="entry name" value="PLP-dependent transferases"/>
    <property type="match status" value="1"/>
</dbReference>
<dbReference type="EMBL" id="BAAAGS010000010">
    <property type="protein sequence ID" value="GAA0521429.1"/>
    <property type="molecule type" value="Genomic_DNA"/>
</dbReference>
<accession>A0ABP3MJ38</accession>
<evidence type="ECO:0000313" key="1">
    <source>
        <dbReference type="EMBL" id="GAA0521429.1"/>
    </source>
</evidence>
<dbReference type="RefSeq" id="WP_009942993.1">
    <property type="nucleotide sequence ID" value="NZ_BAAAGS010000010.1"/>
</dbReference>
<keyword evidence="2" id="KW-1185">Reference proteome</keyword>
<evidence type="ECO:0000313" key="2">
    <source>
        <dbReference type="Proteomes" id="UP001500729"/>
    </source>
</evidence>
<dbReference type="InterPro" id="IPR015424">
    <property type="entry name" value="PyrdxlP-dep_Trfase"/>
</dbReference>
<reference evidence="2" key="1">
    <citation type="journal article" date="2019" name="Int. J. Syst. Evol. Microbiol.">
        <title>The Global Catalogue of Microorganisms (GCM) 10K type strain sequencing project: providing services to taxonomists for standard genome sequencing and annotation.</title>
        <authorList>
            <consortium name="The Broad Institute Genomics Platform"/>
            <consortium name="The Broad Institute Genome Sequencing Center for Infectious Disease"/>
            <person name="Wu L."/>
            <person name="Ma J."/>
        </authorList>
    </citation>
    <scope>NUCLEOTIDE SEQUENCE [LARGE SCALE GENOMIC DNA]</scope>
    <source>
        <strain evidence="2">JCM 10303</strain>
    </source>
</reference>
<dbReference type="Proteomes" id="UP001500729">
    <property type="component" value="Unassembled WGS sequence"/>
</dbReference>
<name>A0ABP3MJ38_SACER</name>
<proteinExistence type="predicted"/>
<protein>
    <submittedName>
        <fullName evidence="1">Uncharacterized protein</fullName>
    </submittedName>
</protein>
<comment type="caution">
    <text evidence="1">The sequence shown here is derived from an EMBL/GenBank/DDBJ whole genome shotgun (WGS) entry which is preliminary data.</text>
</comment>
<sequence>MAVAPGSLFSCDQRYRDHLRLSFALPPELQDRAVSGLAKAWARR</sequence>
<gene>
    <name evidence="1" type="ORF">GCM10009533_20640</name>
</gene>
<dbReference type="InterPro" id="IPR015422">
    <property type="entry name" value="PyrdxlP-dep_Trfase_small"/>
</dbReference>